<evidence type="ECO:0000256" key="6">
    <source>
        <dbReference type="ARBA" id="ARBA00022723"/>
    </source>
</evidence>
<dbReference type="Gene3D" id="1.10.287.610">
    <property type="entry name" value="Helix hairpin bin"/>
    <property type="match status" value="1"/>
</dbReference>
<dbReference type="InterPro" id="IPR004150">
    <property type="entry name" value="NAD_DNA_ligase_OB"/>
</dbReference>
<evidence type="ECO:0000256" key="10">
    <source>
        <dbReference type="ARBA" id="ARBA00023027"/>
    </source>
</evidence>
<dbReference type="NCBIfam" id="NF005932">
    <property type="entry name" value="PRK07956.1"/>
    <property type="match status" value="1"/>
</dbReference>
<dbReference type="InterPro" id="IPR041663">
    <property type="entry name" value="DisA/LigA_HHH"/>
</dbReference>
<evidence type="ECO:0000256" key="9">
    <source>
        <dbReference type="ARBA" id="ARBA00022842"/>
    </source>
</evidence>
<evidence type="ECO:0000256" key="8">
    <source>
        <dbReference type="ARBA" id="ARBA00022833"/>
    </source>
</evidence>
<dbReference type="NCBIfam" id="TIGR00575">
    <property type="entry name" value="dnlj"/>
    <property type="match status" value="1"/>
</dbReference>
<keyword evidence="8 14" id="KW-0862">Zinc</keyword>
<protein>
    <recommendedName>
        <fullName evidence="3 14">DNA ligase</fullName>
        <ecNumber evidence="2 14">6.5.1.2</ecNumber>
    </recommendedName>
    <alternativeName>
        <fullName evidence="14">Polydeoxyribonucleotide synthase [NAD(+)]</fullName>
    </alternativeName>
</protein>
<dbReference type="Pfam" id="PF03120">
    <property type="entry name" value="OB_DNA_ligase"/>
    <property type="match status" value="1"/>
</dbReference>
<dbReference type="GO" id="GO:0006281">
    <property type="term" value="P:DNA repair"/>
    <property type="evidence" value="ECO:0007669"/>
    <property type="project" value="UniProtKB-KW"/>
</dbReference>
<dbReference type="Gene3D" id="3.40.50.10190">
    <property type="entry name" value="BRCT domain"/>
    <property type="match status" value="1"/>
</dbReference>
<keyword evidence="10 14" id="KW-0520">NAD</keyword>
<dbReference type="EMBL" id="CP013099">
    <property type="protein sequence ID" value="ALP53890.1"/>
    <property type="molecule type" value="Genomic_DNA"/>
</dbReference>
<keyword evidence="9 14" id="KW-0460">Magnesium</keyword>
<dbReference type="PROSITE" id="PS01056">
    <property type="entry name" value="DNA_LIGASE_N2"/>
    <property type="match status" value="1"/>
</dbReference>
<dbReference type="AlphaFoldDB" id="A0A0S2TFJ5"/>
<dbReference type="SMART" id="SM00532">
    <property type="entry name" value="LIGANc"/>
    <property type="match status" value="1"/>
</dbReference>
<feature type="domain" description="BRCT" evidence="15">
    <location>
        <begin position="566"/>
        <end position="622"/>
    </location>
</feature>
<dbReference type="STRING" id="1748243.Tel_12520"/>
<dbReference type="PANTHER" id="PTHR23389:SF9">
    <property type="entry name" value="DNA LIGASE"/>
    <property type="match status" value="1"/>
</dbReference>
<evidence type="ECO:0000256" key="2">
    <source>
        <dbReference type="ARBA" id="ARBA00012722"/>
    </source>
</evidence>
<proteinExistence type="inferred from homology"/>
<dbReference type="PIRSF" id="PIRSF001604">
    <property type="entry name" value="LigA"/>
    <property type="match status" value="1"/>
</dbReference>
<dbReference type="CDD" id="cd17748">
    <property type="entry name" value="BRCT_DNA_ligase_like"/>
    <property type="match status" value="1"/>
</dbReference>
<evidence type="ECO:0000256" key="13">
    <source>
        <dbReference type="ARBA" id="ARBA00060881"/>
    </source>
</evidence>
<reference evidence="16" key="1">
    <citation type="submission" date="2015-10" db="EMBL/GenBank/DDBJ databases">
        <title>Description of Candidatus Tenderia electrophaga gen. nov, sp. nov., an Uncultivated Electroautotroph from a Biocathode Enrichment.</title>
        <authorList>
            <person name="Eddie B.J."/>
            <person name="Malanoski A.P."/>
            <person name="Wang Z."/>
            <person name="Hall R.J."/>
            <person name="Oh S.D."/>
            <person name="Heiner C."/>
            <person name="Lin B."/>
            <person name="Strycharz-Glaven S.M."/>
        </authorList>
    </citation>
    <scope>NUCLEOTIDE SEQUENCE [LARGE SCALE GENOMIC DNA]</scope>
    <source>
        <strain evidence="16">NRL1</strain>
    </source>
</reference>
<dbReference type="SUPFAM" id="SSF50249">
    <property type="entry name" value="Nucleic acid-binding proteins"/>
    <property type="match status" value="1"/>
</dbReference>
<feature type="binding site" evidence="14">
    <location>
        <begin position="12"/>
        <end position="16"/>
    </location>
    <ligand>
        <name>NAD(+)</name>
        <dbReference type="ChEBI" id="CHEBI:57540"/>
    </ligand>
</feature>
<dbReference type="FunFam" id="2.40.50.140:FF:000012">
    <property type="entry name" value="DNA ligase"/>
    <property type="match status" value="1"/>
</dbReference>
<comment type="function">
    <text evidence="1 14">DNA ligase that catalyzes the formation of phosphodiester linkages between 5'-phosphoryl and 3'-hydroxyl groups in double-stranded DNA using NAD as a coenzyme and as the energy source for the reaction. It is essential for DNA replication and repair of damaged DNA.</text>
</comment>
<dbReference type="Gene3D" id="1.10.150.20">
    <property type="entry name" value="5' to 3' exonuclease, C-terminal subdomain"/>
    <property type="match status" value="2"/>
</dbReference>
<dbReference type="GO" id="GO:0005829">
    <property type="term" value="C:cytosol"/>
    <property type="evidence" value="ECO:0007669"/>
    <property type="project" value="TreeGrafter"/>
</dbReference>
<dbReference type="Pfam" id="PF01653">
    <property type="entry name" value="DNA_ligase_aden"/>
    <property type="match status" value="1"/>
</dbReference>
<dbReference type="PROSITE" id="PS50172">
    <property type="entry name" value="BRCT"/>
    <property type="match status" value="1"/>
</dbReference>
<feature type="binding site" evidence="14">
    <location>
        <position position="153"/>
    </location>
    <ligand>
        <name>NAD(+)</name>
        <dbReference type="ChEBI" id="CHEBI:57540"/>
    </ligand>
</feature>
<name>A0A0S2TFJ5_9GAMM</name>
<dbReference type="SMART" id="SM00292">
    <property type="entry name" value="BRCT"/>
    <property type="match status" value="1"/>
</dbReference>
<feature type="binding site" evidence="14">
    <location>
        <position position="115"/>
    </location>
    <ligand>
        <name>NAD(+)</name>
        <dbReference type="ChEBI" id="CHEBI:57540"/>
    </ligand>
</feature>
<evidence type="ECO:0000256" key="1">
    <source>
        <dbReference type="ARBA" id="ARBA00004067"/>
    </source>
</evidence>
<dbReference type="Gene3D" id="2.40.50.140">
    <property type="entry name" value="Nucleic acid-binding proteins"/>
    <property type="match status" value="1"/>
</dbReference>
<keyword evidence="5 14" id="KW-0235">DNA replication</keyword>
<evidence type="ECO:0000313" key="17">
    <source>
        <dbReference type="Proteomes" id="UP000055136"/>
    </source>
</evidence>
<sequence>MYYVKNQPAIADAVYDQLFARLQALEASYPDLQQANSPTRRVGAEPVSKLKKVRHQAPVLSLEGTLEADQVQSFLKTVGKDDDHNEPQLYLEPKFDGFSVEIVYRQGRFDYGATRGNGEVGEDISHNLRTIGALPLTLQDAEHAPQTLAVRGEVFMPRHGFVELNKQRVERGDKPFANPRNAAAGMMRQLDSRKVAGKPLDIFVYEIISSSAERPASHDQAINMLQRYGLKTSPENQRASSLKQIQRYHEDLAQRRDGLDYEIDGIVVKLDDYRLRAQLGSRDRNPRWALAWKFAPRAEITTLEAITVSVGRTGILTPVALLQPVDVGGVTVSRATLHNADEVKRKDVRVGDRVRIIRAGDVIPEIQARLKQPGKKRHPPFTMPRRCPVCGTEVVPEGAYFLCSAGLACQAQLAGHILHYAANDAMDIDHLGEKTVQQLIDAERVHDLADLYRLKVTHLEALEGFAEKSAKQLYDAIQGAKQARLDRFLYALGIRHVGRHVGRQLAAHFGTLEAVTQADQAAIEAIPEIGPEITASVSHFFAEQRNRKVLQRLQKEGIDVQAMPQRRAQPLKGKTFVFTGTLEHYSRTEAKEQVEMLGGRATSSVSGETDYVVVGSDPGSKREDGRNEGVALINEDEFITMTEGG</sequence>
<dbReference type="InterPro" id="IPR013840">
    <property type="entry name" value="DNAligase_N"/>
</dbReference>
<dbReference type="FunFam" id="1.10.150.20:FF:000007">
    <property type="entry name" value="DNA ligase"/>
    <property type="match status" value="1"/>
</dbReference>
<dbReference type="InterPro" id="IPR036420">
    <property type="entry name" value="BRCT_dom_sf"/>
</dbReference>
<dbReference type="Gene3D" id="3.30.470.30">
    <property type="entry name" value="DNA ligase/mRNA capping enzyme"/>
    <property type="match status" value="1"/>
</dbReference>
<dbReference type="HAMAP" id="MF_01588">
    <property type="entry name" value="DNA_ligase_A"/>
    <property type="match status" value="1"/>
</dbReference>
<dbReference type="Proteomes" id="UP000055136">
    <property type="component" value="Chromosome"/>
</dbReference>
<keyword evidence="17" id="KW-1185">Reference proteome</keyword>
<gene>
    <name evidence="14" type="primary">ligA</name>
    <name evidence="16" type="ORF">Tel_12520</name>
</gene>
<keyword evidence="4 14" id="KW-0436">Ligase</keyword>
<dbReference type="EC" id="6.5.1.2" evidence="2 14"/>
<dbReference type="Pfam" id="PF00533">
    <property type="entry name" value="BRCT"/>
    <property type="match status" value="1"/>
</dbReference>
<dbReference type="InterPro" id="IPR001679">
    <property type="entry name" value="DNA_ligase"/>
</dbReference>
<dbReference type="SUPFAM" id="SSF56091">
    <property type="entry name" value="DNA ligase/mRNA capping enzyme, catalytic domain"/>
    <property type="match status" value="1"/>
</dbReference>
<accession>A0A0S2TFJ5</accession>
<evidence type="ECO:0000256" key="7">
    <source>
        <dbReference type="ARBA" id="ARBA00022763"/>
    </source>
</evidence>
<feature type="binding site" evidence="14">
    <location>
        <position position="390"/>
    </location>
    <ligand>
        <name>Zn(2+)</name>
        <dbReference type="ChEBI" id="CHEBI:29105"/>
    </ligand>
</feature>
<evidence type="ECO:0000313" key="16">
    <source>
        <dbReference type="EMBL" id="ALP53890.1"/>
    </source>
</evidence>
<feature type="active site" description="N6-AMP-lysine intermediate" evidence="14">
    <location>
        <position position="94"/>
    </location>
</feature>
<dbReference type="Pfam" id="PF14520">
    <property type="entry name" value="HHH_5"/>
    <property type="match status" value="1"/>
</dbReference>
<dbReference type="InterPro" id="IPR012340">
    <property type="entry name" value="NA-bd_OB-fold"/>
</dbReference>
<evidence type="ECO:0000256" key="3">
    <source>
        <dbReference type="ARBA" id="ARBA00013308"/>
    </source>
</evidence>
<keyword evidence="14" id="KW-0464">Manganese</keyword>
<comment type="caution">
    <text evidence="14">Lacks conserved residue(s) required for the propagation of feature annotation.</text>
</comment>
<comment type="similarity">
    <text evidence="13 14">Belongs to the NAD-dependent DNA ligase family. LigA subfamily.</text>
</comment>
<evidence type="ECO:0000259" key="15">
    <source>
        <dbReference type="PROSITE" id="PS50172"/>
    </source>
</evidence>
<dbReference type="PANTHER" id="PTHR23389">
    <property type="entry name" value="CHROMOSOME TRANSMISSION FIDELITY FACTOR 18"/>
    <property type="match status" value="1"/>
</dbReference>
<dbReference type="InterPro" id="IPR013839">
    <property type="entry name" value="DNAligase_adenylation"/>
</dbReference>
<dbReference type="CDD" id="cd00114">
    <property type="entry name" value="LIGANc"/>
    <property type="match status" value="1"/>
</dbReference>
<evidence type="ECO:0000256" key="14">
    <source>
        <dbReference type="HAMAP-Rule" id="MF_01588"/>
    </source>
</evidence>
<organism evidence="16 17">
    <name type="scientific">Candidatus Tenderia electrophaga</name>
    <dbReference type="NCBI Taxonomy" id="1748243"/>
    <lineage>
        <taxon>Bacteria</taxon>
        <taxon>Pseudomonadati</taxon>
        <taxon>Pseudomonadota</taxon>
        <taxon>Gammaproteobacteria</taxon>
        <taxon>Candidatus Tenderiales</taxon>
        <taxon>Candidatus Tenderiaceae</taxon>
        <taxon>Candidatus Tenderia</taxon>
    </lineage>
</organism>
<dbReference type="SUPFAM" id="SSF47781">
    <property type="entry name" value="RuvA domain 2-like"/>
    <property type="match status" value="1"/>
</dbReference>
<feature type="binding site" evidence="14">
    <location>
        <position position="387"/>
    </location>
    <ligand>
        <name>Zn(2+)</name>
        <dbReference type="ChEBI" id="CHEBI:29105"/>
    </ligand>
</feature>
<feature type="binding site" evidence="14">
    <location>
        <position position="409"/>
    </location>
    <ligand>
        <name>Zn(2+)</name>
        <dbReference type="ChEBI" id="CHEBI:29105"/>
    </ligand>
</feature>
<feature type="binding site" evidence="14">
    <location>
        <position position="92"/>
    </location>
    <ligand>
        <name>NAD(+)</name>
        <dbReference type="ChEBI" id="CHEBI:57540"/>
    </ligand>
</feature>
<keyword evidence="11 14" id="KW-0234">DNA repair</keyword>
<dbReference type="FunFam" id="1.10.150.20:FF:000006">
    <property type="entry name" value="DNA ligase"/>
    <property type="match status" value="1"/>
</dbReference>
<dbReference type="GO" id="GO:0003911">
    <property type="term" value="F:DNA ligase (NAD+) activity"/>
    <property type="evidence" value="ECO:0007669"/>
    <property type="project" value="UniProtKB-UniRule"/>
</dbReference>
<dbReference type="KEGG" id="tee:Tel_12520"/>
<dbReference type="GO" id="GO:0046872">
    <property type="term" value="F:metal ion binding"/>
    <property type="evidence" value="ECO:0007669"/>
    <property type="project" value="UniProtKB-KW"/>
</dbReference>
<dbReference type="Pfam" id="PF12826">
    <property type="entry name" value="HHH_2"/>
    <property type="match status" value="1"/>
</dbReference>
<evidence type="ECO:0000256" key="11">
    <source>
        <dbReference type="ARBA" id="ARBA00023204"/>
    </source>
</evidence>
<evidence type="ECO:0000256" key="5">
    <source>
        <dbReference type="ARBA" id="ARBA00022705"/>
    </source>
</evidence>
<dbReference type="InterPro" id="IPR033136">
    <property type="entry name" value="DNA_ligase_CS"/>
</dbReference>
<feature type="binding site" evidence="14">
    <location>
        <position position="293"/>
    </location>
    <ligand>
        <name>NAD(+)</name>
        <dbReference type="ChEBI" id="CHEBI:57540"/>
    </ligand>
</feature>
<dbReference type="GO" id="GO:0006260">
    <property type="term" value="P:DNA replication"/>
    <property type="evidence" value="ECO:0007669"/>
    <property type="project" value="UniProtKB-KW"/>
</dbReference>
<dbReference type="InterPro" id="IPR001357">
    <property type="entry name" value="BRCT_dom"/>
</dbReference>
<feature type="binding site" evidence="14">
    <location>
        <begin position="61"/>
        <end position="62"/>
    </location>
    <ligand>
        <name>NAD(+)</name>
        <dbReference type="ChEBI" id="CHEBI:57540"/>
    </ligand>
</feature>
<comment type="catalytic activity">
    <reaction evidence="12 14">
        <text>NAD(+) + (deoxyribonucleotide)n-3'-hydroxyl + 5'-phospho-(deoxyribonucleotide)m = (deoxyribonucleotide)n+m + AMP + beta-nicotinamide D-nucleotide.</text>
        <dbReference type="EC" id="6.5.1.2"/>
    </reaction>
</comment>
<comment type="cofactor">
    <cofactor evidence="14">
        <name>Mg(2+)</name>
        <dbReference type="ChEBI" id="CHEBI:18420"/>
    </cofactor>
    <cofactor evidence="14">
        <name>Mn(2+)</name>
        <dbReference type="ChEBI" id="CHEBI:29035"/>
    </cofactor>
</comment>
<evidence type="ECO:0000256" key="4">
    <source>
        <dbReference type="ARBA" id="ARBA00022598"/>
    </source>
</evidence>
<evidence type="ECO:0000256" key="12">
    <source>
        <dbReference type="ARBA" id="ARBA00034005"/>
    </source>
</evidence>
<keyword evidence="7 14" id="KW-0227">DNA damage</keyword>
<dbReference type="SUPFAM" id="SSF52113">
    <property type="entry name" value="BRCT domain"/>
    <property type="match status" value="1"/>
</dbReference>
<keyword evidence="6 14" id="KW-0479">Metal-binding</keyword>
<dbReference type="InterPro" id="IPR010994">
    <property type="entry name" value="RuvA_2-like"/>
</dbReference>
<feature type="binding site" evidence="14">
    <location>
        <position position="269"/>
    </location>
    <ligand>
        <name>NAD(+)</name>
        <dbReference type="ChEBI" id="CHEBI:57540"/>
    </ligand>
</feature>